<dbReference type="RefSeq" id="WP_290109437.1">
    <property type="nucleotide sequence ID" value="NZ_JAUEPL010000001.1"/>
</dbReference>
<evidence type="ECO:0000313" key="2">
    <source>
        <dbReference type="Proteomes" id="UP001174050"/>
    </source>
</evidence>
<reference evidence="1" key="1">
    <citation type="submission" date="2023-06" db="EMBL/GenBank/DDBJ databases">
        <title>WGS-Sequencing of Streptomyces ficellus isolate 21 collected from sand in Gara Djebilet Iron Mine in Algeria.</title>
        <authorList>
            <person name="Zegers G.P."/>
            <person name="Gomez A."/>
            <person name="Gueddou A."/>
            <person name="Zahara A.F."/>
            <person name="Worth M."/>
            <person name="Sevigny J.L."/>
            <person name="Tisa L."/>
        </authorList>
    </citation>
    <scope>NUCLEOTIDE SEQUENCE</scope>
    <source>
        <strain evidence="1">AS11</strain>
    </source>
</reference>
<accession>A0ABT7YZI0</accession>
<gene>
    <name evidence="1" type="ORF">QWM81_01055</name>
</gene>
<dbReference type="EMBL" id="JAUEPL010000001">
    <property type="protein sequence ID" value="MDN3292653.1"/>
    <property type="molecule type" value="Genomic_DNA"/>
</dbReference>
<dbReference type="Gene3D" id="3.40.630.30">
    <property type="match status" value="1"/>
</dbReference>
<keyword evidence="1" id="KW-0012">Acyltransferase</keyword>
<name>A0ABT7YZI0_9ACTN</name>
<protein>
    <submittedName>
        <fullName evidence="1">GNAT family N-acetyltransferase</fullName>
        <ecNumber evidence="1">2.3.1.-</ecNumber>
    </submittedName>
</protein>
<dbReference type="InterPro" id="IPR016181">
    <property type="entry name" value="Acyl_CoA_acyltransferase"/>
</dbReference>
<dbReference type="SUPFAM" id="SSF55729">
    <property type="entry name" value="Acyl-CoA N-acyltransferases (Nat)"/>
    <property type="match status" value="1"/>
</dbReference>
<keyword evidence="1" id="KW-0808">Transferase</keyword>
<proteinExistence type="predicted"/>
<keyword evidence="2" id="KW-1185">Reference proteome</keyword>
<comment type="caution">
    <text evidence="1">The sequence shown here is derived from an EMBL/GenBank/DDBJ whole genome shotgun (WGS) entry which is preliminary data.</text>
</comment>
<evidence type="ECO:0000313" key="1">
    <source>
        <dbReference type="EMBL" id="MDN3292653.1"/>
    </source>
</evidence>
<dbReference type="InterPro" id="IPR007434">
    <property type="entry name" value="FemAB-like"/>
</dbReference>
<dbReference type="EC" id="2.3.1.-" evidence="1"/>
<organism evidence="1 2">
    <name type="scientific">Streptomyces ficellus</name>
    <dbReference type="NCBI Taxonomy" id="1977088"/>
    <lineage>
        <taxon>Bacteria</taxon>
        <taxon>Bacillati</taxon>
        <taxon>Actinomycetota</taxon>
        <taxon>Actinomycetes</taxon>
        <taxon>Kitasatosporales</taxon>
        <taxon>Streptomycetaceae</taxon>
        <taxon>Streptomyces</taxon>
    </lineage>
</organism>
<dbReference type="GO" id="GO:0016746">
    <property type="term" value="F:acyltransferase activity"/>
    <property type="evidence" value="ECO:0007669"/>
    <property type="project" value="UniProtKB-KW"/>
</dbReference>
<dbReference type="Pfam" id="PF04339">
    <property type="entry name" value="FemAB_like"/>
    <property type="match status" value="1"/>
</dbReference>
<sequence length="414" mass="45440">MSCLTGSSLTAEVLDPATRPTAADFPALERPPVIWEDDRWWRFTERTDLHETRYLGVYEGSVLVALAPLLVTRDGGGLLFYDAPKMVGDLGAFGDPERLPERGQARWEQLTGAVPDARRDQYPSVALSVFGSHHGIVHAIGRTGAERREVLAELPRLLDDAARTLGCRSSALLYVTDEQAEAIGPAAEALGHTPAVLGAESVMRLDASDWDTYLAGLVSKKRMRTNRELGQYAKAGFRTVISEGPDALSDSIIDLQVGLRAKYGLPGGRPRVQRDFDAIRETVGDSILVLSAELGGETLGFCLYLRSGDALYGRTAGFDEDRAKGVYFVLTYYETVRWCLANGVREIWYGLAAYEAKKLRGCDIEPRQGWFRFTGAGHETLAETVRLQSAGEDLRLRSLGPTAPPHKETEPTCH</sequence>
<dbReference type="Proteomes" id="UP001174050">
    <property type="component" value="Unassembled WGS sequence"/>
</dbReference>